<evidence type="ECO:0000313" key="4">
    <source>
        <dbReference type="Proteomes" id="UP000799118"/>
    </source>
</evidence>
<organism evidence="3 4">
    <name type="scientific">Gymnopus androsaceus JB14</name>
    <dbReference type="NCBI Taxonomy" id="1447944"/>
    <lineage>
        <taxon>Eukaryota</taxon>
        <taxon>Fungi</taxon>
        <taxon>Dikarya</taxon>
        <taxon>Basidiomycota</taxon>
        <taxon>Agaricomycotina</taxon>
        <taxon>Agaricomycetes</taxon>
        <taxon>Agaricomycetidae</taxon>
        <taxon>Agaricales</taxon>
        <taxon>Marasmiineae</taxon>
        <taxon>Omphalotaceae</taxon>
        <taxon>Gymnopus</taxon>
    </lineage>
</organism>
<dbReference type="SMART" id="SM00355">
    <property type="entry name" value="ZnF_C2H2"/>
    <property type="match status" value="1"/>
</dbReference>
<gene>
    <name evidence="3" type="ORF">BT96DRAFT_960855</name>
</gene>
<evidence type="ECO:0000259" key="2">
    <source>
        <dbReference type="PROSITE" id="PS00028"/>
    </source>
</evidence>
<feature type="compositionally biased region" description="Pro residues" evidence="1">
    <location>
        <begin position="32"/>
        <end position="60"/>
    </location>
</feature>
<feature type="region of interest" description="Disordered" evidence="1">
    <location>
        <begin position="15"/>
        <end position="72"/>
    </location>
</feature>
<feature type="region of interest" description="Disordered" evidence="1">
    <location>
        <begin position="622"/>
        <end position="658"/>
    </location>
</feature>
<feature type="domain" description="C2H2-type" evidence="2">
    <location>
        <begin position="6"/>
        <end position="27"/>
    </location>
</feature>
<accession>A0A6A4GGU7</accession>
<keyword evidence="4" id="KW-1185">Reference proteome</keyword>
<dbReference type="OrthoDB" id="3199698at2759"/>
<evidence type="ECO:0000313" key="3">
    <source>
        <dbReference type="EMBL" id="KAE9384718.1"/>
    </source>
</evidence>
<feature type="compositionally biased region" description="Acidic residues" evidence="1">
    <location>
        <begin position="632"/>
        <end position="641"/>
    </location>
</feature>
<evidence type="ECO:0000256" key="1">
    <source>
        <dbReference type="SAM" id="MobiDB-lite"/>
    </source>
</evidence>
<dbReference type="InterPro" id="IPR013087">
    <property type="entry name" value="Znf_C2H2_type"/>
</dbReference>
<protein>
    <recommendedName>
        <fullName evidence="2">C2H2-type domain-containing protein</fullName>
    </recommendedName>
</protein>
<proteinExistence type="predicted"/>
<dbReference type="PROSITE" id="PS00028">
    <property type="entry name" value="ZINC_FINGER_C2H2_1"/>
    <property type="match status" value="1"/>
</dbReference>
<sequence length="881" mass="99561">MADFRCEQCNRKCKSQGGLKRHVDSKHALPLAPAPFHFPSPDPNPLRTPSPHPPPNPASPFSPQQSPRRRQNAPVNLQKYGTCTETHPLLNGKPISITRIFLTPMPPEECNHEDYSPFNSDTEFELAEFLYQKAEMSGGNIDLLSELIARLMGPEQGADNPWASHKELYSIIDDIRQGDVPWESFMVKYNVSAWKLQGYEVWFRDPLKVLEQMLANPSFKNKFNVSPKQLFNNGKCLYRDLMTGNWAWVQCDEIAEDENTHGAMFVPVILGSDKTTISVATGQNEYYPLYISLGNVHSSVRHAHQNAVALLGFLSVPKTSQDHSGSAEFRKFRHQLFHTSLESALGSLWPYMTTPQVTLCPNGHYRRVIYGLGPYIADYPEQALLTCIVQNWCPRCTAPPDDLDSLPAGRRSHEHTDSLSEGCTFKELWDDYGIVTDLWPFTASFPRADIHQLISPDLLHQLVKGTFKDHLVNWVFEYLDLTYLKREADERKADIDRRYIFLPAIAGHVPSQMDTLAAMDVALTSFHQHREIFRTTGVRPEGFSLPWQHSMFGAPNGLCSSITESKHIKAVKHPWQCSSKHNALGQMLITNQHLDKLAMYRVDMESAAMLKMAPKSVKRLHSNLLLPPPPSEDQDDEEGPSDEPYSQGDVKLSKRAAQGVHRPLPSLAEYVNQPTLPVLIHQFLFNQQNPDTPAGMRGCDIPLGSCPELANNQHVYLHHSAHATFFAPSDMSGLTGMRHEHIRSMRSWRGGPARYNCVFMEGDSSKEGFKGLLVGRVFMFFHFTHQSQSYECALIQWYSTVGVAPCDQTGLWMVEPNFNREGQPNLEVVHIDCLYRGAHLIGVTGDSRLPTKNFSSTDSLDAYSSFYVNKYVDYHAHEIAF</sequence>
<name>A0A6A4GGU7_9AGAR</name>
<dbReference type="Proteomes" id="UP000799118">
    <property type="component" value="Unassembled WGS sequence"/>
</dbReference>
<dbReference type="EMBL" id="ML770091">
    <property type="protein sequence ID" value="KAE9384718.1"/>
    <property type="molecule type" value="Genomic_DNA"/>
</dbReference>
<dbReference type="InterPro" id="IPR041078">
    <property type="entry name" value="Plavaka"/>
</dbReference>
<dbReference type="AlphaFoldDB" id="A0A6A4GGU7"/>
<reference evidence="3" key="1">
    <citation type="journal article" date="2019" name="Environ. Microbiol.">
        <title>Fungal ecological strategies reflected in gene transcription - a case study of two litter decomposers.</title>
        <authorList>
            <person name="Barbi F."/>
            <person name="Kohler A."/>
            <person name="Barry K."/>
            <person name="Baskaran P."/>
            <person name="Daum C."/>
            <person name="Fauchery L."/>
            <person name="Ihrmark K."/>
            <person name="Kuo A."/>
            <person name="LaButti K."/>
            <person name="Lipzen A."/>
            <person name="Morin E."/>
            <person name="Grigoriev I.V."/>
            <person name="Henrissat B."/>
            <person name="Lindahl B."/>
            <person name="Martin F."/>
        </authorList>
    </citation>
    <scope>NUCLEOTIDE SEQUENCE</scope>
    <source>
        <strain evidence="3">JB14</strain>
    </source>
</reference>
<dbReference type="Pfam" id="PF18759">
    <property type="entry name" value="Plavaka"/>
    <property type="match status" value="1"/>
</dbReference>